<dbReference type="Proteomes" id="UP000279422">
    <property type="component" value="Unassembled WGS sequence"/>
</dbReference>
<dbReference type="PANTHER" id="PTHR47099">
    <property type="entry name" value="METHYLCOBAMIDE:COM METHYLTRANSFERASE MTBA"/>
    <property type="match status" value="1"/>
</dbReference>
<accession>A0A497E2B7</accession>
<gene>
    <name evidence="2" type="ORF">DRJ00_07470</name>
</gene>
<sequence>MPQFLKFPVRTREDFQKFRRERLQPNFHQRIPSDWRRKLSLWSRGKYPVMCYADRWGGFFGPLRNLMGLTNLCIAFYDDPVLVEEMMAERAESIILITEEILKYCSLDAFMFWEDMAFNKGSLINPKMYRKMALKYYRRVCDWLHSKGIKHIFVDSDGNIWELIPIWLEAGINGVYPCEVKAGMDVVKMRKEYGRDLVLMGGIDKRAVARGGRAMKEEVNRVIPVVEEGGYIPHLDHGAPPDISWRNMCEYMDYLMRRLGRKR</sequence>
<evidence type="ECO:0000313" key="3">
    <source>
        <dbReference type="Proteomes" id="UP000279422"/>
    </source>
</evidence>
<dbReference type="AlphaFoldDB" id="A0A497E2B7"/>
<organism evidence="2 3">
    <name type="scientific">Aerophobetes bacterium</name>
    <dbReference type="NCBI Taxonomy" id="2030807"/>
    <lineage>
        <taxon>Bacteria</taxon>
        <taxon>Candidatus Aerophobota</taxon>
    </lineage>
</organism>
<dbReference type="InterPro" id="IPR052024">
    <property type="entry name" value="Methanogen_methyltrans"/>
</dbReference>
<dbReference type="GO" id="GO:0006779">
    <property type="term" value="P:porphyrin-containing compound biosynthetic process"/>
    <property type="evidence" value="ECO:0007669"/>
    <property type="project" value="InterPro"/>
</dbReference>
<dbReference type="Gene3D" id="3.20.20.210">
    <property type="match status" value="1"/>
</dbReference>
<dbReference type="Pfam" id="PF01208">
    <property type="entry name" value="URO-D"/>
    <property type="match status" value="1"/>
</dbReference>
<dbReference type="GO" id="GO:0004853">
    <property type="term" value="F:uroporphyrinogen decarboxylase activity"/>
    <property type="evidence" value="ECO:0007669"/>
    <property type="project" value="InterPro"/>
</dbReference>
<name>A0A497E2B7_UNCAE</name>
<evidence type="ECO:0000259" key="1">
    <source>
        <dbReference type="Pfam" id="PF01208"/>
    </source>
</evidence>
<feature type="domain" description="Uroporphyrinogen decarboxylase (URO-D)" evidence="1">
    <location>
        <begin position="68"/>
        <end position="253"/>
    </location>
</feature>
<comment type="caution">
    <text evidence="2">The sequence shown here is derived from an EMBL/GenBank/DDBJ whole genome shotgun (WGS) entry which is preliminary data.</text>
</comment>
<dbReference type="SUPFAM" id="SSF51726">
    <property type="entry name" value="UROD/MetE-like"/>
    <property type="match status" value="1"/>
</dbReference>
<dbReference type="InterPro" id="IPR000257">
    <property type="entry name" value="Uroporphyrinogen_deCOase"/>
</dbReference>
<proteinExistence type="predicted"/>
<dbReference type="PANTHER" id="PTHR47099:SF1">
    <property type="entry name" value="METHYLCOBAMIDE:COM METHYLTRANSFERASE MTBA"/>
    <property type="match status" value="1"/>
</dbReference>
<evidence type="ECO:0000313" key="2">
    <source>
        <dbReference type="EMBL" id="RLE07815.1"/>
    </source>
</evidence>
<dbReference type="EMBL" id="QMPZ01000138">
    <property type="protein sequence ID" value="RLE07815.1"/>
    <property type="molecule type" value="Genomic_DNA"/>
</dbReference>
<reference evidence="2 3" key="1">
    <citation type="submission" date="2018-06" db="EMBL/GenBank/DDBJ databases">
        <title>Extensive metabolic versatility and redundancy in microbially diverse, dynamic hydrothermal sediments.</title>
        <authorList>
            <person name="Dombrowski N."/>
            <person name="Teske A."/>
            <person name="Baker B.J."/>
        </authorList>
    </citation>
    <scope>NUCLEOTIDE SEQUENCE [LARGE SCALE GENOMIC DNA]</scope>
    <source>
        <strain evidence="2">B47_G16</strain>
    </source>
</reference>
<protein>
    <recommendedName>
        <fullName evidence="1">Uroporphyrinogen decarboxylase (URO-D) domain-containing protein</fullName>
    </recommendedName>
</protein>
<dbReference type="InterPro" id="IPR038071">
    <property type="entry name" value="UROD/MetE-like_sf"/>
</dbReference>